<dbReference type="InterPro" id="IPR005564">
    <property type="entry name" value="Major_capsid_GpE"/>
</dbReference>
<gene>
    <name evidence="1" type="ORF">AWB85_06570</name>
</gene>
<evidence type="ECO:0000313" key="2">
    <source>
        <dbReference type="Proteomes" id="UP000186919"/>
    </source>
</evidence>
<dbReference type="AlphaFoldDB" id="A0A179VIE2"/>
<organism evidence="1 2">
    <name type="scientific">Mycobacteroides immunogenum</name>
    <dbReference type="NCBI Taxonomy" id="83262"/>
    <lineage>
        <taxon>Bacteria</taxon>
        <taxon>Bacillati</taxon>
        <taxon>Actinomycetota</taxon>
        <taxon>Actinomycetes</taxon>
        <taxon>Mycobacteriales</taxon>
        <taxon>Mycobacteriaceae</taxon>
        <taxon>Mycobacteroides</taxon>
    </lineage>
</organism>
<reference evidence="1 2" key="1">
    <citation type="submission" date="2016-01" db="EMBL/GenBank/DDBJ databases">
        <title>Mycobacterium immunogenum strain CD11_6 genome sequencing and assembly.</title>
        <authorList>
            <person name="Kaur G."/>
            <person name="Nair G.R."/>
            <person name="Mayilraj S."/>
        </authorList>
    </citation>
    <scope>NUCLEOTIDE SEQUENCE [LARGE SCALE GENOMIC DNA]</scope>
    <source>
        <strain evidence="1 2">CD11-6</strain>
    </source>
</reference>
<accession>A0A179VIE2</accession>
<evidence type="ECO:0000313" key="1">
    <source>
        <dbReference type="EMBL" id="OAT70932.1"/>
    </source>
</evidence>
<comment type="caution">
    <text evidence="1">The sequence shown here is derived from an EMBL/GenBank/DDBJ whole genome shotgun (WGS) entry which is preliminary data.</text>
</comment>
<dbReference type="Pfam" id="PF03864">
    <property type="entry name" value="Phage_cap_E"/>
    <property type="match status" value="1"/>
</dbReference>
<dbReference type="Gene3D" id="3.90.1690.10">
    <property type="entry name" value="phage-related protein like domain"/>
    <property type="match status" value="1"/>
</dbReference>
<dbReference type="EMBL" id="LQYE01000001">
    <property type="protein sequence ID" value="OAT70932.1"/>
    <property type="molecule type" value="Genomic_DNA"/>
</dbReference>
<sequence length="345" mass="37022">MTLWTDVITPAALTGYAREALADRERRKGSLAAFLPNRTVPDIVARFVKGDNGLLDAAEYRSYDAEVSIGETPGAERVTIELPPLGRKVRVSEYDQLRLRGNVDSDTVLSTVLKEAKRLAYAISDKLEVMRGKVIDSGMAAINENGFIATADFGRGAAFAVTAATLWSDPASKPLTDLRLWRDAYVEENGDEPGVILTSRRVLNALMLSAEMKALATNSATAPGMVTEDFVQATLSAYGLPPIAVFDRRAKVAGQTVRILPEDKLYLLPAPVDAYAEDGTDLGATVWGTTLEASEPDYEIAEVDRPGIAMGAFKTRDPIGVWVHGAAIGLPVLANANLSMAAKVL</sequence>
<protein>
    <submittedName>
        <fullName evidence="1">Major capsid protein E</fullName>
    </submittedName>
</protein>
<dbReference type="RefSeq" id="WP_064628072.1">
    <property type="nucleotide sequence ID" value="NZ_LQYE01000001.1"/>
</dbReference>
<dbReference type="InterPro" id="IPR053738">
    <property type="entry name" value="Lambda_capsid_assembly"/>
</dbReference>
<proteinExistence type="predicted"/>
<name>A0A179VIE2_9MYCO</name>
<dbReference type="Proteomes" id="UP000186919">
    <property type="component" value="Unassembled WGS sequence"/>
</dbReference>